<dbReference type="GO" id="GO:0003677">
    <property type="term" value="F:DNA binding"/>
    <property type="evidence" value="ECO:0007669"/>
    <property type="project" value="InterPro"/>
</dbReference>
<dbReference type="AlphaFoldDB" id="A0A5J4X0S3"/>
<proteinExistence type="predicted"/>
<dbReference type="GO" id="GO:0006310">
    <property type="term" value="P:DNA recombination"/>
    <property type="evidence" value="ECO:0007669"/>
    <property type="project" value="UniProtKB-KW"/>
</dbReference>
<evidence type="ECO:0008006" key="4">
    <source>
        <dbReference type="Google" id="ProtNLM"/>
    </source>
</evidence>
<keyword evidence="1" id="KW-0233">DNA recombination</keyword>
<gene>
    <name evidence="2" type="ORF">EZS28_003569</name>
</gene>
<protein>
    <recommendedName>
        <fullName evidence="4">Tyr recombinase domain-containing protein</fullName>
    </recommendedName>
</protein>
<evidence type="ECO:0000313" key="2">
    <source>
        <dbReference type="EMBL" id="KAA6400907.1"/>
    </source>
</evidence>
<dbReference type="InterPro" id="IPR013762">
    <property type="entry name" value="Integrase-like_cat_sf"/>
</dbReference>
<sequence>NNPRYGSTWDINQLFEYWRERPESNLLSNEELQTKLASLLMSLCFVRMEEMANIDLSVSIIDDQEQRATVCIPPKQSVQRERYDVWKTDEPKVCPTETFFVWLTRLREHFQQSPTNFIHLFWSENRKQTDQRCISTRLERLDQTLEVQNATENSIRHASSKEQAAQGFDGRIINVFTHHSPDSKMNKKFYVFAVNREQNFIVSALVKNLGEKQVTQIISKQRDGARFSEGDKSLRTIIFSLLNHIKILLGPLKTISASSKPDDRHEIVENNWD</sequence>
<organism evidence="2 3">
    <name type="scientific">Streblomastix strix</name>
    <dbReference type="NCBI Taxonomy" id="222440"/>
    <lineage>
        <taxon>Eukaryota</taxon>
        <taxon>Metamonada</taxon>
        <taxon>Preaxostyla</taxon>
        <taxon>Oxymonadida</taxon>
        <taxon>Streblomastigidae</taxon>
        <taxon>Streblomastix</taxon>
    </lineage>
</organism>
<dbReference type="InterPro" id="IPR011010">
    <property type="entry name" value="DNA_brk_join_enz"/>
</dbReference>
<dbReference type="GO" id="GO:0015074">
    <property type="term" value="P:DNA integration"/>
    <property type="evidence" value="ECO:0007669"/>
    <property type="project" value="InterPro"/>
</dbReference>
<dbReference type="SUPFAM" id="SSF56349">
    <property type="entry name" value="DNA breaking-rejoining enzymes"/>
    <property type="match status" value="1"/>
</dbReference>
<reference evidence="2 3" key="1">
    <citation type="submission" date="2019-03" db="EMBL/GenBank/DDBJ databases">
        <title>Single cell metagenomics reveals metabolic interactions within the superorganism composed of flagellate Streblomastix strix and complex community of Bacteroidetes bacteria on its surface.</title>
        <authorList>
            <person name="Treitli S.C."/>
            <person name="Kolisko M."/>
            <person name="Husnik F."/>
            <person name="Keeling P."/>
            <person name="Hampl V."/>
        </authorList>
    </citation>
    <scope>NUCLEOTIDE SEQUENCE [LARGE SCALE GENOMIC DNA]</scope>
    <source>
        <strain evidence="2">ST1C</strain>
    </source>
</reference>
<dbReference type="Proteomes" id="UP000324800">
    <property type="component" value="Unassembled WGS sequence"/>
</dbReference>
<dbReference type="Gene3D" id="1.10.443.10">
    <property type="entry name" value="Intergrase catalytic core"/>
    <property type="match status" value="1"/>
</dbReference>
<evidence type="ECO:0000256" key="1">
    <source>
        <dbReference type="ARBA" id="ARBA00023172"/>
    </source>
</evidence>
<dbReference type="EMBL" id="SNRW01000479">
    <property type="protein sequence ID" value="KAA6400907.1"/>
    <property type="molecule type" value="Genomic_DNA"/>
</dbReference>
<accession>A0A5J4X0S3</accession>
<name>A0A5J4X0S3_9EUKA</name>
<feature type="non-terminal residue" evidence="2">
    <location>
        <position position="1"/>
    </location>
</feature>
<evidence type="ECO:0000313" key="3">
    <source>
        <dbReference type="Proteomes" id="UP000324800"/>
    </source>
</evidence>
<comment type="caution">
    <text evidence="2">The sequence shown here is derived from an EMBL/GenBank/DDBJ whole genome shotgun (WGS) entry which is preliminary data.</text>
</comment>